<keyword evidence="4" id="KW-0963">Cytoplasm</keyword>
<dbReference type="PANTHER" id="PTHR43134:SF1">
    <property type="entry name" value="SIGNAL RECOGNITION PARTICLE RECEPTOR SUBUNIT ALPHA"/>
    <property type="match status" value="1"/>
</dbReference>
<dbReference type="GO" id="GO:0003924">
    <property type="term" value="F:GTPase activity"/>
    <property type="evidence" value="ECO:0007669"/>
    <property type="project" value="TreeGrafter"/>
</dbReference>
<dbReference type="InterPro" id="IPR013822">
    <property type="entry name" value="Signal_recog_particl_SRP54_hlx"/>
</dbReference>
<comment type="similarity">
    <text evidence="2">Belongs to the GTP-binding SRP family.</text>
</comment>
<dbReference type="Gene3D" id="3.40.50.300">
    <property type="entry name" value="P-loop containing nucleotide triphosphate hydrolases"/>
    <property type="match status" value="1"/>
</dbReference>
<keyword evidence="13" id="KW-1185">Reference proteome</keyword>
<keyword evidence="5" id="KW-0547">Nucleotide-binding</keyword>
<keyword evidence="6" id="KW-0378">Hydrolase</keyword>
<evidence type="ECO:0000313" key="12">
    <source>
        <dbReference type="EMBL" id="MCD1654699.1"/>
    </source>
</evidence>
<gene>
    <name evidence="12" type="primary">ftsY</name>
    <name evidence="12" type="ORF">K7J14_08270</name>
</gene>
<dbReference type="Gene3D" id="1.20.120.140">
    <property type="entry name" value="Signal recognition particle SRP54, nucleotide-binding domain"/>
    <property type="match status" value="1"/>
</dbReference>
<dbReference type="EMBL" id="JAINWA010000003">
    <property type="protein sequence ID" value="MCD1654699.1"/>
    <property type="molecule type" value="Genomic_DNA"/>
</dbReference>
<dbReference type="PANTHER" id="PTHR43134">
    <property type="entry name" value="SIGNAL RECOGNITION PARTICLE RECEPTOR SUBUNIT ALPHA"/>
    <property type="match status" value="1"/>
</dbReference>
<dbReference type="AlphaFoldDB" id="A0AAE3EHA4"/>
<keyword evidence="8" id="KW-0472">Membrane</keyword>
<sequence>MAGTSFAQKLKRFFGLHGSMDDAFFEDLADALIEGDFGARAAFEIVETLEKRCKTEGLTEKSEILGKLGELLAPDVRECSLVPEIGKTNVYLLLGVNGVGKTTSAAKMAHAYNAQGYVPVVLAAADTFRAAAIEQLQLHGERLSLRVVAQAHGADPGAVIYDAAEAVRSQGGGLVIADTAGRLHNKDNLVRELQKIDRIAASRSDHGCYKKLLVLDATTGQNGLRQAEVFHEAVGVDALILTKYDSTARGGVALAAGRELGLPVAFVGTGEGYGDFSRFSASKYLDEFIGLTE</sequence>
<reference evidence="12" key="1">
    <citation type="submission" date="2021-08" db="EMBL/GenBank/DDBJ databases">
        <title>Comparative analyses of Brucepasteria parasyntrophica and Teretinema zuelzerae.</title>
        <authorList>
            <person name="Song Y."/>
            <person name="Brune A."/>
        </authorList>
    </citation>
    <scope>NUCLEOTIDE SEQUENCE</scope>
    <source>
        <strain evidence="12">DSM 1903</strain>
    </source>
</reference>
<evidence type="ECO:0000259" key="11">
    <source>
        <dbReference type="PROSITE" id="PS00300"/>
    </source>
</evidence>
<proteinExistence type="inferred from homology"/>
<dbReference type="SMART" id="SM00382">
    <property type="entry name" value="AAA"/>
    <property type="match status" value="1"/>
</dbReference>
<evidence type="ECO:0000256" key="10">
    <source>
        <dbReference type="ARBA" id="ARBA00048027"/>
    </source>
</evidence>
<dbReference type="Proteomes" id="UP001198163">
    <property type="component" value="Unassembled WGS sequence"/>
</dbReference>
<dbReference type="GO" id="GO:0005525">
    <property type="term" value="F:GTP binding"/>
    <property type="evidence" value="ECO:0007669"/>
    <property type="project" value="UniProtKB-KW"/>
</dbReference>
<dbReference type="PROSITE" id="PS00300">
    <property type="entry name" value="SRP54"/>
    <property type="match status" value="1"/>
</dbReference>
<evidence type="ECO:0000256" key="9">
    <source>
        <dbReference type="ARBA" id="ARBA00023170"/>
    </source>
</evidence>
<evidence type="ECO:0000256" key="7">
    <source>
        <dbReference type="ARBA" id="ARBA00023134"/>
    </source>
</evidence>
<evidence type="ECO:0000256" key="2">
    <source>
        <dbReference type="ARBA" id="ARBA00008531"/>
    </source>
</evidence>
<protein>
    <submittedName>
        <fullName evidence="12">Signal recognition particle-docking protein FtsY</fullName>
    </submittedName>
</protein>
<evidence type="ECO:0000256" key="8">
    <source>
        <dbReference type="ARBA" id="ARBA00023136"/>
    </source>
</evidence>
<dbReference type="InterPro" id="IPR000897">
    <property type="entry name" value="SRP54_GTPase_dom"/>
</dbReference>
<comment type="catalytic activity">
    <reaction evidence="10">
        <text>GTP + H2O = GDP + phosphate + H(+)</text>
        <dbReference type="Rhea" id="RHEA:19669"/>
        <dbReference type="ChEBI" id="CHEBI:15377"/>
        <dbReference type="ChEBI" id="CHEBI:15378"/>
        <dbReference type="ChEBI" id="CHEBI:37565"/>
        <dbReference type="ChEBI" id="CHEBI:43474"/>
        <dbReference type="ChEBI" id="CHEBI:58189"/>
        <dbReference type="EC" id="3.6.5.4"/>
    </reaction>
</comment>
<dbReference type="SUPFAM" id="SSF52540">
    <property type="entry name" value="P-loop containing nucleoside triphosphate hydrolases"/>
    <property type="match status" value="1"/>
</dbReference>
<keyword evidence="9" id="KW-0675">Receptor</keyword>
<evidence type="ECO:0000256" key="4">
    <source>
        <dbReference type="ARBA" id="ARBA00022490"/>
    </source>
</evidence>
<evidence type="ECO:0000256" key="5">
    <source>
        <dbReference type="ARBA" id="ARBA00022741"/>
    </source>
</evidence>
<evidence type="ECO:0000256" key="3">
    <source>
        <dbReference type="ARBA" id="ARBA00022475"/>
    </source>
</evidence>
<name>A0AAE3EHA4_9SPIR</name>
<dbReference type="InterPro" id="IPR042101">
    <property type="entry name" value="SRP54_N_sf"/>
</dbReference>
<dbReference type="GO" id="GO:0006614">
    <property type="term" value="P:SRP-dependent cotranslational protein targeting to membrane"/>
    <property type="evidence" value="ECO:0007669"/>
    <property type="project" value="InterPro"/>
</dbReference>
<dbReference type="Pfam" id="PF00448">
    <property type="entry name" value="SRP54"/>
    <property type="match status" value="1"/>
</dbReference>
<dbReference type="RefSeq" id="WP_230755182.1">
    <property type="nucleotide sequence ID" value="NZ_JAINWA010000003.1"/>
</dbReference>
<evidence type="ECO:0000313" key="13">
    <source>
        <dbReference type="Proteomes" id="UP001198163"/>
    </source>
</evidence>
<dbReference type="InterPro" id="IPR003593">
    <property type="entry name" value="AAA+_ATPase"/>
</dbReference>
<dbReference type="NCBIfam" id="TIGR00064">
    <property type="entry name" value="ftsY"/>
    <property type="match status" value="1"/>
</dbReference>
<dbReference type="SUPFAM" id="SSF47364">
    <property type="entry name" value="Domain of the SRP/SRP receptor G-proteins"/>
    <property type="match status" value="1"/>
</dbReference>
<keyword evidence="7" id="KW-0342">GTP-binding</keyword>
<dbReference type="GO" id="GO:0005047">
    <property type="term" value="F:signal recognition particle binding"/>
    <property type="evidence" value="ECO:0007669"/>
    <property type="project" value="TreeGrafter"/>
</dbReference>
<dbReference type="SMART" id="SM00962">
    <property type="entry name" value="SRP54"/>
    <property type="match status" value="1"/>
</dbReference>
<organism evidence="12 13">
    <name type="scientific">Teretinema zuelzerae</name>
    <dbReference type="NCBI Taxonomy" id="156"/>
    <lineage>
        <taxon>Bacteria</taxon>
        <taxon>Pseudomonadati</taxon>
        <taxon>Spirochaetota</taxon>
        <taxon>Spirochaetia</taxon>
        <taxon>Spirochaetales</taxon>
        <taxon>Treponemataceae</taxon>
        <taxon>Teretinema</taxon>
    </lineage>
</organism>
<comment type="subcellular location">
    <subcellularLocation>
        <location evidence="1">Cell membrane</location>
        <topology evidence="1">Peripheral membrane protein</topology>
        <orientation evidence="1">Cytoplasmic side</orientation>
    </subcellularLocation>
</comment>
<feature type="domain" description="SRP54-type proteins GTP-binding" evidence="11">
    <location>
        <begin position="263"/>
        <end position="276"/>
    </location>
</feature>
<dbReference type="InterPro" id="IPR027417">
    <property type="entry name" value="P-loop_NTPase"/>
</dbReference>
<dbReference type="GO" id="GO:0005737">
    <property type="term" value="C:cytoplasm"/>
    <property type="evidence" value="ECO:0007669"/>
    <property type="project" value="UniProtKB-ARBA"/>
</dbReference>
<evidence type="ECO:0000256" key="6">
    <source>
        <dbReference type="ARBA" id="ARBA00022801"/>
    </source>
</evidence>
<accession>A0AAE3EHA4</accession>
<evidence type="ECO:0000256" key="1">
    <source>
        <dbReference type="ARBA" id="ARBA00004413"/>
    </source>
</evidence>
<keyword evidence="3" id="KW-1003">Cell membrane</keyword>
<comment type="caution">
    <text evidence="12">The sequence shown here is derived from an EMBL/GenBank/DDBJ whole genome shotgun (WGS) entry which is preliminary data.</text>
</comment>
<dbReference type="Pfam" id="PF02881">
    <property type="entry name" value="SRP54_N"/>
    <property type="match status" value="1"/>
</dbReference>
<dbReference type="InterPro" id="IPR004390">
    <property type="entry name" value="SR_rcpt_FtsY"/>
</dbReference>
<dbReference type="GO" id="GO:0005886">
    <property type="term" value="C:plasma membrane"/>
    <property type="evidence" value="ECO:0007669"/>
    <property type="project" value="UniProtKB-SubCell"/>
</dbReference>
<dbReference type="InterPro" id="IPR036225">
    <property type="entry name" value="SRP/SRP_N"/>
</dbReference>